<comment type="caution">
    <text evidence="1">The sequence shown here is derived from an EMBL/GenBank/DDBJ whole genome shotgun (WGS) entry which is preliminary data.</text>
</comment>
<accession>A0A4Q9L2D9</accession>
<dbReference type="InterPro" id="IPR011989">
    <property type="entry name" value="ARM-like"/>
</dbReference>
<reference evidence="1 2" key="1">
    <citation type="submission" date="2017-12" db="EMBL/GenBank/DDBJ databases">
        <authorList>
            <person name="Pombert J.-F."/>
            <person name="Haag K.L."/>
            <person name="Ebert D."/>
        </authorList>
    </citation>
    <scope>NUCLEOTIDE SEQUENCE [LARGE SCALE GENOMIC DNA]</scope>
    <source>
        <strain evidence="1">FI-OER-3-3</strain>
    </source>
</reference>
<dbReference type="AlphaFoldDB" id="A0A4Q9L2D9"/>
<dbReference type="EMBL" id="PITJ01000670">
    <property type="protein sequence ID" value="TBU01603.1"/>
    <property type="molecule type" value="Genomic_DNA"/>
</dbReference>
<dbReference type="GO" id="GO:0007165">
    <property type="term" value="P:signal transduction"/>
    <property type="evidence" value="ECO:0007669"/>
    <property type="project" value="InterPro"/>
</dbReference>
<dbReference type="Proteomes" id="UP000292362">
    <property type="component" value="Unassembled WGS sequence"/>
</dbReference>
<dbReference type="SUPFAM" id="SSF48371">
    <property type="entry name" value="ARM repeat"/>
    <property type="match status" value="1"/>
</dbReference>
<proteinExistence type="predicted"/>
<sequence>MKSNLPASNKKKYRKVNEQRKRFNCRKIENGLKVIEKIFTRPELNNEEVKKEMKGSKNEICKKKIETRCGFSYINNENNNCGKIESNLKNYNHNDEENEFGISQKRNEANKYCEEQENKSKYSIPVNQLISKNYYFIEDENKKEHSISVDHFIDNNENIKKEGENQMEQIIEIRKLIKENTNSNEYNKEEESIMVGNFMNKKNFAKQTNQSIENSKNMMRSKSPFKFKKHISSDEMYIVEILKSQNTQQILPILTNIILNVNLSKDLETKILNFLKDKLSKISNNITIPFLFDHQSKDDRFIVFDEWPVFYNSILILKKYLTRNFFSKEIFFQIFTENVISNIFERIVSRDVKERTVVFLLSELIVNRIPEYTKIYLKCLINEIIKIIHSKTATVGIQEILKFSIFSLQNFTDLNIDIFLFECILPLFKKNINQSNGIEFIEILKIFISKKSETIKIILSYIIRSLDSLSGYCKELIVKFLEIIIEYNGNILIENDLLNHFCIILCHSIESSYYSLVESVCNLFLNEKCYLFLKNNSNFILTKIFDSIYNLSKKYWNKKDICQVLNVINLLMVMNRECFENCLRNYNLKKYQEKYPSKFLKENIVLECFKNGLLRNNSETINNVRKKSTVQLNEDVLKNLKRRKY</sequence>
<name>A0A4Q9L2D9_9MICR</name>
<evidence type="ECO:0000313" key="1">
    <source>
        <dbReference type="EMBL" id="TBU01603.1"/>
    </source>
</evidence>
<gene>
    <name evidence="1" type="ORF">CWI37_0670p0030</name>
</gene>
<organism evidence="1 2">
    <name type="scientific">Hamiltosporidium tvaerminnensis</name>
    <dbReference type="NCBI Taxonomy" id="1176355"/>
    <lineage>
        <taxon>Eukaryota</taxon>
        <taxon>Fungi</taxon>
        <taxon>Fungi incertae sedis</taxon>
        <taxon>Microsporidia</taxon>
        <taxon>Dubosqiidae</taxon>
        <taxon>Hamiltosporidium</taxon>
    </lineage>
</organism>
<dbReference type="InterPro" id="IPR002554">
    <property type="entry name" value="PP2A_B56"/>
</dbReference>
<dbReference type="Pfam" id="PF01603">
    <property type="entry name" value="B56"/>
    <property type="match status" value="1"/>
</dbReference>
<dbReference type="GO" id="GO:0000159">
    <property type="term" value="C:protein phosphatase type 2A complex"/>
    <property type="evidence" value="ECO:0007669"/>
    <property type="project" value="InterPro"/>
</dbReference>
<evidence type="ECO:0000313" key="2">
    <source>
        <dbReference type="Proteomes" id="UP000292362"/>
    </source>
</evidence>
<dbReference type="GO" id="GO:0019888">
    <property type="term" value="F:protein phosphatase regulator activity"/>
    <property type="evidence" value="ECO:0007669"/>
    <property type="project" value="InterPro"/>
</dbReference>
<dbReference type="VEuPathDB" id="MicrosporidiaDB:CWI37_0670p0030"/>
<dbReference type="Gene3D" id="1.25.10.10">
    <property type="entry name" value="Leucine-rich Repeat Variant"/>
    <property type="match status" value="1"/>
</dbReference>
<dbReference type="InterPro" id="IPR016024">
    <property type="entry name" value="ARM-type_fold"/>
</dbReference>
<protein>
    <submittedName>
        <fullName evidence="1">Serine/threonine protein phosphatase 2A</fullName>
    </submittedName>
</protein>